<proteinExistence type="predicted"/>
<comment type="caution">
    <text evidence="1">The sequence shown here is derived from an EMBL/GenBank/DDBJ whole genome shotgun (WGS) entry which is preliminary data.</text>
</comment>
<name>A0ABS3IW72_9BIFI</name>
<reference evidence="1" key="1">
    <citation type="submission" date="2021-03" db="EMBL/GenBank/DDBJ databases">
        <title>Genome sequence of Bifidobacterium asteroides strain wkB204 isolated from a honey bee gut.</title>
        <authorList>
            <person name="Motta E.V.S."/>
            <person name="Kwong W.K."/>
            <person name="Moran N.A."/>
        </authorList>
    </citation>
    <scope>NUCLEOTIDE SEQUENCE</scope>
    <source>
        <strain evidence="1">WkB204</strain>
    </source>
</reference>
<dbReference type="EMBL" id="JAFMNU010000015">
    <property type="protein sequence ID" value="MBO0624020.1"/>
    <property type="molecule type" value="Genomic_DNA"/>
</dbReference>
<organism evidence="1 2">
    <name type="scientific">Bifidobacterium asteroides</name>
    <dbReference type="NCBI Taxonomy" id="1684"/>
    <lineage>
        <taxon>Bacteria</taxon>
        <taxon>Bacillati</taxon>
        <taxon>Actinomycetota</taxon>
        <taxon>Actinomycetes</taxon>
        <taxon>Bifidobacteriales</taxon>
        <taxon>Bifidobacteriaceae</taxon>
        <taxon>Bifidobacterium</taxon>
    </lineage>
</organism>
<evidence type="ECO:0000313" key="1">
    <source>
        <dbReference type="EMBL" id="MBO0624020.1"/>
    </source>
</evidence>
<accession>A0ABS3IW72</accession>
<protein>
    <submittedName>
        <fullName evidence="1">Uncharacterized protein</fullName>
    </submittedName>
</protein>
<evidence type="ECO:0000313" key="2">
    <source>
        <dbReference type="Proteomes" id="UP000664299"/>
    </source>
</evidence>
<dbReference type="Proteomes" id="UP000664299">
    <property type="component" value="Unassembled WGS sequence"/>
</dbReference>
<keyword evidence="2" id="KW-1185">Reference proteome</keyword>
<gene>
    <name evidence="1" type="ORF">J1F30_06545</name>
</gene>
<dbReference type="RefSeq" id="WP_211120532.1">
    <property type="nucleotide sequence ID" value="NZ_JAFMNU020000006.1"/>
</dbReference>
<sequence length="86" mass="9594">MTDISFDAMMAVARQCLEIIRGINQLMEDDAEVALTAGEPLAAIESVLDAAYGHPELVRLSPPEVRKMANDPEFIELEPFREYLNT</sequence>